<evidence type="ECO:0000256" key="1">
    <source>
        <dbReference type="ARBA" id="ARBA00007118"/>
    </source>
</evidence>
<dbReference type="Gene3D" id="3.40.109.10">
    <property type="entry name" value="NADH Oxidase"/>
    <property type="match status" value="1"/>
</dbReference>
<proteinExistence type="inferred from homology"/>
<dbReference type="PANTHER" id="PTHR43673">
    <property type="entry name" value="NAD(P)H NITROREDUCTASE YDGI-RELATED"/>
    <property type="match status" value="1"/>
</dbReference>
<evidence type="ECO:0000259" key="3">
    <source>
        <dbReference type="Pfam" id="PF00881"/>
    </source>
</evidence>
<name>A0ABP4AH19_9ACTN</name>
<keyword evidence="2" id="KW-0560">Oxidoreductase</keyword>
<dbReference type="RefSeq" id="WP_343951633.1">
    <property type="nucleotide sequence ID" value="NZ_BAAAHQ010000021.1"/>
</dbReference>
<protein>
    <submittedName>
        <fullName evidence="4">Nitroreductase family protein</fullName>
    </submittedName>
</protein>
<accession>A0ABP4AH19</accession>
<dbReference type="InterPro" id="IPR000415">
    <property type="entry name" value="Nitroreductase-like"/>
</dbReference>
<dbReference type="PANTHER" id="PTHR43673:SF10">
    <property type="entry name" value="NADH DEHYDROGENASE_NAD(P)H NITROREDUCTASE XCC3605-RELATED"/>
    <property type="match status" value="1"/>
</dbReference>
<evidence type="ECO:0000313" key="4">
    <source>
        <dbReference type="EMBL" id="GAA0934683.1"/>
    </source>
</evidence>
<gene>
    <name evidence="4" type="ORF">GCM10009560_42150</name>
</gene>
<evidence type="ECO:0000256" key="2">
    <source>
        <dbReference type="ARBA" id="ARBA00023002"/>
    </source>
</evidence>
<dbReference type="InterPro" id="IPR029479">
    <property type="entry name" value="Nitroreductase"/>
</dbReference>
<dbReference type="CDD" id="cd02062">
    <property type="entry name" value="Nitro_FMN_reductase"/>
    <property type="match status" value="1"/>
</dbReference>
<keyword evidence="5" id="KW-1185">Reference proteome</keyword>
<evidence type="ECO:0000313" key="5">
    <source>
        <dbReference type="Proteomes" id="UP001501578"/>
    </source>
</evidence>
<dbReference type="SUPFAM" id="SSF55469">
    <property type="entry name" value="FMN-dependent nitroreductase-like"/>
    <property type="match status" value="1"/>
</dbReference>
<dbReference type="Proteomes" id="UP001501578">
    <property type="component" value="Unassembled WGS sequence"/>
</dbReference>
<dbReference type="Pfam" id="PF00881">
    <property type="entry name" value="Nitroreductase"/>
    <property type="match status" value="1"/>
</dbReference>
<comment type="caution">
    <text evidence="4">The sequence shown here is derived from an EMBL/GenBank/DDBJ whole genome shotgun (WGS) entry which is preliminary data.</text>
</comment>
<feature type="domain" description="Nitroreductase" evidence="3">
    <location>
        <begin position="10"/>
        <end position="164"/>
    </location>
</feature>
<sequence length="196" mass="21288">MVTSDRLLTTTRSVRRRLDLDRPVPLALVEECLRIAQQAPCGSGRNLAHWVVVTDPATRAEIGEVYRSAFERAAGSRRSTPSLDSARYLAHRLGEVPVLVLACLETGGPLPDGNQAGLWGSLLPSVWSYMLAARARGLGTVLTTAHLAGERQVAQLLGIPPGVHQGALIPTAYYLGDTFRPATRPPLEGVLHRERW</sequence>
<dbReference type="EMBL" id="BAAAHQ010000021">
    <property type="protein sequence ID" value="GAA0934683.1"/>
    <property type="molecule type" value="Genomic_DNA"/>
</dbReference>
<comment type="similarity">
    <text evidence="1">Belongs to the nitroreductase family.</text>
</comment>
<organism evidence="4 5">
    <name type="scientific">Nonomuraea longicatena</name>
    <dbReference type="NCBI Taxonomy" id="83682"/>
    <lineage>
        <taxon>Bacteria</taxon>
        <taxon>Bacillati</taxon>
        <taxon>Actinomycetota</taxon>
        <taxon>Actinomycetes</taxon>
        <taxon>Streptosporangiales</taxon>
        <taxon>Streptosporangiaceae</taxon>
        <taxon>Nonomuraea</taxon>
    </lineage>
</organism>
<reference evidence="5" key="1">
    <citation type="journal article" date="2019" name="Int. J. Syst. Evol. Microbiol.">
        <title>The Global Catalogue of Microorganisms (GCM) 10K type strain sequencing project: providing services to taxonomists for standard genome sequencing and annotation.</title>
        <authorList>
            <consortium name="The Broad Institute Genomics Platform"/>
            <consortium name="The Broad Institute Genome Sequencing Center for Infectious Disease"/>
            <person name="Wu L."/>
            <person name="Ma J."/>
        </authorList>
    </citation>
    <scope>NUCLEOTIDE SEQUENCE [LARGE SCALE GENOMIC DNA]</scope>
    <source>
        <strain evidence="5">JCM 11136</strain>
    </source>
</reference>